<evidence type="ECO:0000313" key="4">
    <source>
        <dbReference type="Proteomes" id="UP000516052"/>
    </source>
</evidence>
<feature type="compositionally biased region" description="Basic and acidic residues" evidence="1">
    <location>
        <begin position="303"/>
        <end position="315"/>
    </location>
</feature>
<feature type="signal peptide" evidence="2">
    <location>
        <begin position="1"/>
        <end position="20"/>
    </location>
</feature>
<accession>A0A7H0I783</accession>
<keyword evidence="2" id="KW-0732">Signal</keyword>
<keyword evidence="4" id="KW-1185">Reference proteome</keyword>
<evidence type="ECO:0000313" key="3">
    <source>
        <dbReference type="EMBL" id="QNP68649.1"/>
    </source>
</evidence>
<dbReference type="Proteomes" id="UP000516052">
    <property type="component" value="Chromosome"/>
</dbReference>
<dbReference type="EMBL" id="CP060828">
    <property type="protein sequence ID" value="QNP68649.1"/>
    <property type="molecule type" value="Genomic_DNA"/>
</dbReference>
<dbReference type="KEGG" id="sroi:IAG44_03665"/>
<dbReference type="PROSITE" id="PS51257">
    <property type="entry name" value="PROKAR_LIPOPROTEIN"/>
    <property type="match status" value="1"/>
</dbReference>
<feature type="region of interest" description="Disordered" evidence="1">
    <location>
        <begin position="24"/>
        <end position="46"/>
    </location>
</feature>
<sequence>MKRAMATAVAGLLLCGCAGAADAGGSAHTPRRTTSAAPSPAAPAVRPSLILNGETDARPGELVHLMLYGVGRAQGGDAVVARSPALAGPVRLSWEDDHFWALAALKMTNRPGRYPLTVEVRGRAVAKDAVQVVRSQRPSFTIPEARDVLRPGQPVWLGFDDLYPGERGTDFTVRSAALSAPVRLVHDDATDFYNPRAFSARPALRQGLADGTYTVGLYGPDGRRIATRHVKVRAARPGDRDYLGKASGPDLFDPGQSYWGDAPPFRPAAGGRVSVMWHDDYPDPGEETRLTAVSPAFTGPLRLRHDDSKGADGDSPRFSGTATIRPDLKPGRYPVTVVAHHGRVKRTGYVTVTGRRASAGTVRGR</sequence>
<feature type="region of interest" description="Disordered" evidence="1">
    <location>
        <begin position="303"/>
        <end position="327"/>
    </location>
</feature>
<gene>
    <name evidence="3" type="ORF">IAG44_03665</name>
</gene>
<proteinExistence type="predicted"/>
<protein>
    <submittedName>
        <fullName evidence="3">Uncharacterized protein</fullName>
    </submittedName>
</protein>
<feature type="chain" id="PRO_5028927167" evidence="2">
    <location>
        <begin position="21"/>
        <end position="365"/>
    </location>
</feature>
<dbReference type="AlphaFoldDB" id="A0A7H0I783"/>
<reference evidence="3 4" key="1">
    <citation type="submission" date="2020-08" db="EMBL/GenBank/DDBJ databases">
        <title>A novel species.</title>
        <authorList>
            <person name="Gao J."/>
        </authorList>
    </citation>
    <scope>NUCLEOTIDE SEQUENCE [LARGE SCALE GENOMIC DNA]</scope>
    <source>
        <strain evidence="3 4">CRXT-G-22</strain>
    </source>
</reference>
<name>A0A7H0I783_9ACTN</name>
<organism evidence="3 4">
    <name type="scientific">Streptomyces roseirectus</name>
    <dbReference type="NCBI Taxonomy" id="2768066"/>
    <lineage>
        <taxon>Bacteria</taxon>
        <taxon>Bacillati</taxon>
        <taxon>Actinomycetota</taxon>
        <taxon>Actinomycetes</taxon>
        <taxon>Kitasatosporales</taxon>
        <taxon>Streptomycetaceae</taxon>
        <taxon>Streptomyces</taxon>
    </lineage>
</organism>
<evidence type="ECO:0000256" key="1">
    <source>
        <dbReference type="SAM" id="MobiDB-lite"/>
    </source>
</evidence>
<evidence type="ECO:0000256" key="2">
    <source>
        <dbReference type="SAM" id="SignalP"/>
    </source>
</evidence>